<comment type="caution">
    <text evidence="7">The sequence shown here is derived from an EMBL/GenBank/DDBJ whole genome shotgun (WGS) entry which is preliminary data.</text>
</comment>
<dbReference type="EMBL" id="VMSD01000010">
    <property type="protein sequence ID" value="KAF0844808.1"/>
    <property type="molecule type" value="Genomic_DNA"/>
</dbReference>
<evidence type="ECO:0000256" key="4">
    <source>
        <dbReference type="ARBA" id="ARBA00023136"/>
    </source>
</evidence>
<feature type="signal peptide" evidence="5">
    <location>
        <begin position="1"/>
        <end position="26"/>
    </location>
</feature>
<dbReference type="Proteomes" id="UP000798951">
    <property type="component" value="Unassembled WGS sequence"/>
</dbReference>
<dbReference type="InterPro" id="IPR036465">
    <property type="entry name" value="vWFA_dom_sf"/>
</dbReference>
<dbReference type="InterPro" id="IPR002035">
    <property type="entry name" value="VWF_A"/>
</dbReference>
<protein>
    <submittedName>
        <fullName evidence="7">Mg-chelatase subunit ChlD</fullName>
    </submittedName>
</protein>
<name>A0ABQ6YG88_9NOCA</name>
<keyword evidence="5" id="KW-0732">Signal</keyword>
<feature type="domain" description="VWFA" evidence="6">
    <location>
        <begin position="45"/>
        <end position="239"/>
    </location>
</feature>
<dbReference type="SMART" id="SM00327">
    <property type="entry name" value="VWA"/>
    <property type="match status" value="1"/>
</dbReference>
<keyword evidence="2" id="KW-0812">Transmembrane</keyword>
<evidence type="ECO:0000256" key="2">
    <source>
        <dbReference type="ARBA" id="ARBA00022692"/>
    </source>
</evidence>
<dbReference type="InterPro" id="IPR050768">
    <property type="entry name" value="UPF0353/GerABKA_families"/>
</dbReference>
<evidence type="ECO:0000313" key="8">
    <source>
        <dbReference type="Proteomes" id="UP000798951"/>
    </source>
</evidence>
<accession>A0ABQ6YG88</accession>
<dbReference type="RefSeq" id="WP_067986796.1">
    <property type="nucleotide sequence ID" value="NZ_VMSD01000010.1"/>
</dbReference>
<dbReference type="PANTHER" id="PTHR22550">
    <property type="entry name" value="SPORE GERMINATION PROTEIN"/>
    <property type="match status" value="1"/>
</dbReference>
<keyword evidence="3" id="KW-1133">Transmembrane helix</keyword>
<organism evidence="7 8">
    <name type="scientific">Nocardia caishijiensis</name>
    <dbReference type="NCBI Taxonomy" id="184756"/>
    <lineage>
        <taxon>Bacteria</taxon>
        <taxon>Bacillati</taxon>
        <taxon>Actinomycetota</taxon>
        <taxon>Actinomycetes</taxon>
        <taxon>Mycobacteriales</taxon>
        <taxon>Nocardiaceae</taxon>
        <taxon>Nocardia</taxon>
    </lineage>
</organism>
<evidence type="ECO:0000259" key="6">
    <source>
        <dbReference type="PROSITE" id="PS50234"/>
    </source>
</evidence>
<evidence type="ECO:0000256" key="3">
    <source>
        <dbReference type="ARBA" id="ARBA00022989"/>
    </source>
</evidence>
<dbReference type="PROSITE" id="PS50234">
    <property type="entry name" value="VWFA"/>
    <property type="match status" value="1"/>
</dbReference>
<feature type="chain" id="PRO_5047442111" evidence="5">
    <location>
        <begin position="27"/>
        <end position="246"/>
    </location>
</feature>
<evidence type="ECO:0000256" key="5">
    <source>
        <dbReference type="SAM" id="SignalP"/>
    </source>
</evidence>
<keyword evidence="1" id="KW-1003">Cell membrane</keyword>
<dbReference type="SUPFAM" id="SSF53300">
    <property type="entry name" value="vWA-like"/>
    <property type="match status" value="1"/>
</dbReference>
<evidence type="ECO:0000256" key="1">
    <source>
        <dbReference type="ARBA" id="ARBA00022475"/>
    </source>
</evidence>
<dbReference type="Gene3D" id="3.40.50.410">
    <property type="entry name" value="von Willebrand factor, type A domain"/>
    <property type="match status" value="1"/>
</dbReference>
<keyword evidence="8" id="KW-1185">Reference proteome</keyword>
<sequence>MRQRHSKLSVAAFLAAAVVGLTSACATTLPGHAQPKAGLAVCDAVVMFVLDISLSMEATDVAPTRLAAATAAAKDYAQRLPPRTQLGLITFAGTASVQVRPSADRVAFARAIDAVRLAERTATGEAIFSALAAIDVLHTVAPIEGPRRIILVSDGKQTVPADLDDTRGAFTAAREAKRQYAGISAISLGTTSGVIEIPGAQGTDQVRVPTDEDSLREVGRLSGGDFHSATTLAELTAALAGSTCAP</sequence>
<proteinExistence type="predicted"/>
<evidence type="ECO:0000313" key="7">
    <source>
        <dbReference type="EMBL" id="KAF0844808.1"/>
    </source>
</evidence>
<gene>
    <name evidence="7" type="ORF">FNL39_11040</name>
</gene>
<dbReference type="Pfam" id="PF13519">
    <property type="entry name" value="VWA_2"/>
    <property type="match status" value="1"/>
</dbReference>
<reference evidence="7 8" key="1">
    <citation type="submission" date="2019-07" db="EMBL/GenBank/DDBJ databases">
        <title>Genomic Encyclopedia of Type Strains, Phase IV (KMG-IV): sequencing the most valuable type-strain genomes for metagenomic binning, comparative biology and taxonomic classification.</title>
        <authorList>
            <person name="Goeker M."/>
        </authorList>
    </citation>
    <scope>NUCLEOTIDE SEQUENCE [LARGE SCALE GENOMIC DNA]</scope>
    <source>
        <strain evidence="7 8">DSM 44831</strain>
    </source>
</reference>
<dbReference type="PROSITE" id="PS51257">
    <property type="entry name" value="PROKAR_LIPOPROTEIN"/>
    <property type="match status" value="1"/>
</dbReference>
<keyword evidence="4" id="KW-0472">Membrane</keyword>
<dbReference type="PANTHER" id="PTHR22550:SF5">
    <property type="entry name" value="LEUCINE ZIPPER PROTEIN 4"/>
    <property type="match status" value="1"/>
</dbReference>